<proteinExistence type="predicted"/>
<accession>A0A172TUL9</accession>
<reference evidence="1 2" key="2">
    <citation type="journal article" date="2016" name="Int. J. Syst. Evol. Microbiol.">
        <title>Flavisolibacter tropicus sp. nov., isolated from tropical soil.</title>
        <authorList>
            <person name="Lee J.J."/>
            <person name="Kang M.S."/>
            <person name="Kim G.S."/>
            <person name="Lee C.S."/>
            <person name="Lim S."/>
            <person name="Lee J."/>
            <person name="Roh S.H."/>
            <person name="Kang H."/>
            <person name="Ha J.M."/>
            <person name="Bae S."/>
            <person name="Jung H.Y."/>
            <person name="Kim M.K."/>
        </authorList>
    </citation>
    <scope>NUCLEOTIDE SEQUENCE [LARGE SCALE GENOMIC DNA]</scope>
    <source>
        <strain evidence="1 2">LCS9</strain>
    </source>
</reference>
<evidence type="ECO:0000313" key="2">
    <source>
        <dbReference type="Proteomes" id="UP000077177"/>
    </source>
</evidence>
<protein>
    <submittedName>
        <fullName evidence="1">Uncharacterized protein</fullName>
    </submittedName>
</protein>
<keyword evidence="2" id="KW-1185">Reference proteome</keyword>
<dbReference type="Proteomes" id="UP000077177">
    <property type="component" value="Chromosome"/>
</dbReference>
<dbReference type="RefSeq" id="WP_066403852.1">
    <property type="nucleotide sequence ID" value="NZ_CP011390.1"/>
</dbReference>
<sequence length="174" mass="19782">MINVFQAPEQPKPLNTTSIAAQAIDVDGGYRFVDFNGIIQDFLNEERARLDRLNAIIRCDALPHVYASENDMRRLCELLIHLLLPRSPKKSKLFIYIKCNSLEKEVLPAIASCRLHFYDICFHTNSCNDVSWQATHERVLTECNRICNRYSGTLVSASGSSDCLFKLTLPGKLF</sequence>
<dbReference type="KEGG" id="fla:SY85_09290"/>
<dbReference type="AlphaFoldDB" id="A0A172TUL9"/>
<organism evidence="1 2">
    <name type="scientific">Flavisolibacter tropicus</name>
    <dbReference type="NCBI Taxonomy" id="1492898"/>
    <lineage>
        <taxon>Bacteria</taxon>
        <taxon>Pseudomonadati</taxon>
        <taxon>Bacteroidota</taxon>
        <taxon>Chitinophagia</taxon>
        <taxon>Chitinophagales</taxon>
        <taxon>Chitinophagaceae</taxon>
        <taxon>Flavisolibacter</taxon>
    </lineage>
</organism>
<name>A0A172TUL9_9BACT</name>
<evidence type="ECO:0000313" key="1">
    <source>
        <dbReference type="EMBL" id="ANE50668.1"/>
    </source>
</evidence>
<dbReference type="EMBL" id="CP011390">
    <property type="protein sequence ID" value="ANE50668.1"/>
    <property type="molecule type" value="Genomic_DNA"/>
</dbReference>
<gene>
    <name evidence="1" type="ORF">SY85_09290</name>
</gene>
<reference evidence="2" key="1">
    <citation type="submission" date="2015-01" db="EMBL/GenBank/DDBJ databases">
        <title>Flavisolibacter sp./LCS9/ whole genome sequencing.</title>
        <authorList>
            <person name="Kim M.K."/>
            <person name="Srinivasan S."/>
            <person name="Lee J.-J."/>
        </authorList>
    </citation>
    <scope>NUCLEOTIDE SEQUENCE [LARGE SCALE GENOMIC DNA]</scope>
    <source>
        <strain evidence="2">LCS9</strain>
    </source>
</reference>